<dbReference type="InterPro" id="IPR021313">
    <property type="entry name" value="DUF2909"/>
</dbReference>
<organism evidence="2 3">
    <name type="scientific">Nitrincola tibetensis</name>
    <dbReference type="NCBI Taxonomy" id="2219697"/>
    <lineage>
        <taxon>Bacteria</taxon>
        <taxon>Pseudomonadati</taxon>
        <taxon>Pseudomonadota</taxon>
        <taxon>Gammaproteobacteria</taxon>
        <taxon>Oceanospirillales</taxon>
        <taxon>Oceanospirillaceae</taxon>
        <taxon>Nitrincola</taxon>
    </lineage>
</organism>
<proteinExistence type="predicted"/>
<keyword evidence="1" id="KW-1133">Transmembrane helix</keyword>
<feature type="transmembrane region" description="Helical" evidence="1">
    <location>
        <begin position="36"/>
        <end position="57"/>
    </location>
</feature>
<accession>A0A364NQG5</accession>
<name>A0A364NQG5_9GAMM</name>
<keyword evidence="1" id="KW-0812">Transmembrane</keyword>
<dbReference type="AlphaFoldDB" id="A0A364NQG5"/>
<keyword evidence="3" id="KW-1185">Reference proteome</keyword>
<evidence type="ECO:0000313" key="2">
    <source>
        <dbReference type="EMBL" id="RAU19272.1"/>
    </source>
</evidence>
<comment type="caution">
    <text evidence="2">The sequence shown here is derived from an EMBL/GenBank/DDBJ whole genome shotgun (WGS) entry which is preliminary data.</text>
</comment>
<dbReference type="RefSeq" id="WP_112157452.1">
    <property type="nucleotide sequence ID" value="NZ_QKRX01000002.1"/>
</dbReference>
<evidence type="ECO:0000256" key="1">
    <source>
        <dbReference type="SAM" id="Phobius"/>
    </source>
</evidence>
<reference evidence="2 3" key="1">
    <citation type="submission" date="2018-06" db="EMBL/GenBank/DDBJ databases">
        <title>Nitrincola tibetense sp. nov., isolated from Lake XuguoCo on Tibetan Plateau.</title>
        <authorList>
            <person name="Xing P."/>
        </authorList>
    </citation>
    <scope>NUCLEOTIDE SEQUENCE [LARGE SCALE GENOMIC DNA]</scope>
    <source>
        <strain evidence="3">xg18</strain>
    </source>
</reference>
<keyword evidence="1" id="KW-0472">Membrane</keyword>
<gene>
    <name evidence="2" type="ORF">DN062_03130</name>
</gene>
<dbReference type="Proteomes" id="UP000250744">
    <property type="component" value="Unassembled WGS sequence"/>
</dbReference>
<dbReference type="EMBL" id="QKRX01000002">
    <property type="protein sequence ID" value="RAU19272.1"/>
    <property type="molecule type" value="Genomic_DNA"/>
</dbReference>
<evidence type="ECO:0000313" key="3">
    <source>
        <dbReference type="Proteomes" id="UP000250744"/>
    </source>
</evidence>
<dbReference type="Pfam" id="PF11137">
    <property type="entry name" value="DUF2909"/>
    <property type="match status" value="1"/>
</dbReference>
<sequence length="62" mass="6579">MLKVLIALVFLAMLISLSLSAGFLLKDPGSSTRVLTSLKVRVSLACLLLSLLVYGFMSGHLG</sequence>
<protein>
    <submittedName>
        <fullName evidence="2">DUF2909 domain-containing protein</fullName>
    </submittedName>
</protein>
<dbReference type="OrthoDB" id="6121272at2"/>